<reference evidence="2" key="2">
    <citation type="submission" date="2011-02" db="EMBL/GenBank/DDBJ databases">
        <title>The complete genome of Syntrophobotulus glycolicus DSM 8271.</title>
        <authorList>
            <person name="Lucas S."/>
            <person name="Copeland A."/>
            <person name="Lapidus A."/>
            <person name="Bruce D."/>
            <person name="Goodwin L."/>
            <person name="Pitluck S."/>
            <person name="Kyrpides N."/>
            <person name="Mavromatis K."/>
            <person name="Pagani I."/>
            <person name="Ivanova N."/>
            <person name="Mikhailova N."/>
            <person name="Chertkov O."/>
            <person name="Held B."/>
            <person name="Detter J.C."/>
            <person name="Tapia R."/>
            <person name="Han C."/>
            <person name="Land M."/>
            <person name="Hauser L."/>
            <person name="Markowitz V."/>
            <person name="Cheng J.-F."/>
            <person name="Hugenholtz P."/>
            <person name="Woyke T."/>
            <person name="Wu D."/>
            <person name="Spring S."/>
            <person name="Schroeder M."/>
            <person name="Brambilla E."/>
            <person name="Klenk H.-P."/>
            <person name="Eisen J.A."/>
        </authorList>
    </citation>
    <scope>NUCLEOTIDE SEQUENCE [LARGE SCALE GENOMIC DNA]</scope>
    <source>
        <strain evidence="2">DSM 8271 / FlGlyR</strain>
    </source>
</reference>
<organism evidence="1 2">
    <name type="scientific">Syntrophobotulus glycolicus (strain DSM 8271 / FlGlyR)</name>
    <dbReference type="NCBI Taxonomy" id="645991"/>
    <lineage>
        <taxon>Bacteria</taxon>
        <taxon>Bacillati</taxon>
        <taxon>Bacillota</taxon>
        <taxon>Clostridia</taxon>
        <taxon>Eubacteriales</taxon>
        <taxon>Desulfitobacteriaceae</taxon>
        <taxon>Syntrophobotulus</taxon>
    </lineage>
</organism>
<dbReference type="Proteomes" id="UP000007488">
    <property type="component" value="Chromosome"/>
</dbReference>
<keyword evidence="2" id="KW-1185">Reference proteome</keyword>
<dbReference type="InterPro" id="IPR012675">
    <property type="entry name" value="Beta-grasp_dom_sf"/>
</dbReference>
<dbReference type="HOGENOM" id="CLU_174611_3_1_9"/>
<dbReference type="eggNOG" id="COG2104">
    <property type="taxonomic scope" value="Bacteria"/>
</dbReference>
<dbReference type="STRING" id="645991.Sgly_1657"/>
<dbReference type="NCBIfam" id="TIGR01683">
    <property type="entry name" value="thiS"/>
    <property type="match status" value="1"/>
</dbReference>
<reference evidence="1 2" key="1">
    <citation type="journal article" date="2011" name="Stand. Genomic Sci.">
        <title>Complete genome sequence of Syntrophobotulus glycolicus type strain (FlGlyR).</title>
        <authorList>
            <person name="Han C."/>
            <person name="Mwirichia R."/>
            <person name="Chertkov O."/>
            <person name="Held B."/>
            <person name="Lapidus A."/>
            <person name="Nolan M."/>
            <person name="Lucas S."/>
            <person name="Hammon N."/>
            <person name="Deshpande S."/>
            <person name="Cheng J.F."/>
            <person name="Tapia R."/>
            <person name="Goodwin L."/>
            <person name="Pitluck S."/>
            <person name="Huntemann M."/>
            <person name="Liolios K."/>
            <person name="Ivanova N."/>
            <person name="Pagani I."/>
            <person name="Mavromatis K."/>
            <person name="Ovchinikova G."/>
            <person name="Pati A."/>
            <person name="Chen A."/>
            <person name="Palaniappan K."/>
            <person name="Land M."/>
            <person name="Hauser L."/>
            <person name="Brambilla E.M."/>
            <person name="Rohde M."/>
            <person name="Spring S."/>
            <person name="Sikorski J."/>
            <person name="Goker M."/>
            <person name="Woyke T."/>
            <person name="Bristow J."/>
            <person name="Eisen J.A."/>
            <person name="Markowitz V."/>
            <person name="Hugenholtz P."/>
            <person name="Kyrpides N.C."/>
            <person name="Klenk H.P."/>
            <person name="Detter J.C."/>
        </authorList>
    </citation>
    <scope>NUCLEOTIDE SEQUENCE [LARGE SCALE GENOMIC DNA]</scope>
    <source>
        <strain evidence="2">DSM 8271 / FlGlyR</strain>
    </source>
</reference>
<proteinExistence type="predicted"/>
<dbReference type="Gene3D" id="3.10.20.30">
    <property type="match status" value="1"/>
</dbReference>
<dbReference type="PANTHER" id="PTHR34472:SF1">
    <property type="entry name" value="SULFUR CARRIER PROTEIN THIS"/>
    <property type="match status" value="1"/>
</dbReference>
<dbReference type="SUPFAM" id="SSF54285">
    <property type="entry name" value="MoaD/ThiS"/>
    <property type="match status" value="1"/>
</dbReference>
<accession>F0SYC0</accession>
<evidence type="ECO:0000313" key="2">
    <source>
        <dbReference type="Proteomes" id="UP000007488"/>
    </source>
</evidence>
<dbReference type="EMBL" id="CP002547">
    <property type="protein sequence ID" value="ADY55955.1"/>
    <property type="molecule type" value="Genomic_DNA"/>
</dbReference>
<dbReference type="OrthoDB" id="9810692at2"/>
<name>F0SYC0_SYNGF</name>
<dbReference type="KEGG" id="sgy:Sgly_1657"/>
<dbReference type="InterPro" id="IPR010035">
    <property type="entry name" value="Thi_S"/>
</dbReference>
<dbReference type="AlphaFoldDB" id="F0SYC0"/>
<gene>
    <name evidence="1" type="ordered locus">Sgly_1657</name>
</gene>
<dbReference type="InterPro" id="IPR003749">
    <property type="entry name" value="ThiS/MoaD-like"/>
</dbReference>
<sequence>MFTVNGNKVKIEEHLTISGYLASAGIDPSLVVVEYNHQIPDRQEWPNIHIQNGDNLEIVKFIGGG</sequence>
<dbReference type="InterPro" id="IPR016155">
    <property type="entry name" value="Mopterin_synth/thiamin_S_b"/>
</dbReference>
<evidence type="ECO:0000313" key="1">
    <source>
        <dbReference type="EMBL" id="ADY55955.1"/>
    </source>
</evidence>
<dbReference type="CDD" id="cd00565">
    <property type="entry name" value="Ubl_ThiS"/>
    <property type="match status" value="1"/>
</dbReference>
<protein>
    <submittedName>
        <fullName evidence="1">Thiamine biosynthesis protein ThiS</fullName>
    </submittedName>
</protein>
<dbReference type="RefSeq" id="WP_013624823.1">
    <property type="nucleotide sequence ID" value="NC_015172.1"/>
</dbReference>
<dbReference type="PANTHER" id="PTHR34472">
    <property type="entry name" value="SULFUR CARRIER PROTEIN THIS"/>
    <property type="match status" value="1"/>
</dbReference>
<dbReference type="Pfam" id="PF02597">
    <property type="entry name" value="ThiS"/>
    <property type="match status" value="1"/>
</dbReference>